<evidence type="ECO:0000313" key="2">
    <source>
        <dbReference type="EMBL" id="CAF0721323.1"/>
    </source>
</evidence>
<evidence type="ECO:0000313" key="5">
    <source>
        <dbReference type="EMBL" id="CAF3576075.1"/>
    </source>
</evidence>
<dbReference type="EMBL" id="CAJOBC010000357">
    <property type="protein sequence ID" value="CAF3576075.1"/>
    <property type="molecule type" value="Genomic_DNA"/>
</dbReference>
<dbReference type="Gene3D" id="3.40.390.10">
    <property type="entry name" value="Collagenase (Catalytic Domain)"/>
    <property type="match status" value="1"/>
</dbReference>
<keyword evidence="1" id="KW-0812">Transmembrane</keyword>
<dbReference type="GO" id="GO:0008237">
    <property type="term" value="F:metallopeptidase activity"/>
    <property type="evidence" value="ECO:0007669"/>
    <property type="project" value="InterPro"/>
</dbReference>
<dbReference type="AlphaFoldDB" id="A0A813S6S0"/>
<dbReference type="Proteomes" id="UP000677228">
    <property type="component" value="Unassembled WGS sequence"/>
</dbReference>
<keyword evidence="6" id="KW-1185">Reference proteome</keyword>
<feature type="transmembrane region" description="Helical" evidence="1">
    <location>
        <begin position="341"/>
        <end position="364"/>
    </location>
</feature>
<proteinExistence type="predicted"/>
<protein>
    <submittedName>
        <fullName evidence="3">Uncharacterized protein</fullName>
    </submittedName>
</protein>
<accession>A0A813S6S0</accession>
<organism evidence="3 6">
    <name type="scientific">Didymodactylos carnosus</name>
    <dbReference type="NCBI Taxonomy" id="1234261"/>
    <lineage>
        <taxon>Eukaryota</taxon>
        <taxon>Metazoa</taxon>
        <taxon>Spiralia</taxon>
        <taxon>Gnathifera</taxon>
        <taxon>Rotifera</taxon>
        <taxon>Eurotatoria</taxon>
        <taxon>Bdelloidea</taxon>
        <taxon>Philodinida</taxon>
        <taxon>Philodinidae</taxon>
        <taxon>Didymodactylos</taxon>
    </lineage>
</organism>
<name>A0A813S6S0_9BILA</name>
<evidence type="ECO:0000313" key="4">
    <source>
        <dbReference type="EMBL" id="CAF3492696.1"/>
    </source>
</evidence>
<gene>
    <name evidence="3" type="ORF">GPM918_LOCUS3042</name>
    <name evidence="2" type="ORF">OVA965_LOCUS62</name>
    <name evidence="5" type="ORF">SRO942_LOCUS3042</name>
    <name evidence="4" type="ORF">TMI583_LOCUS62</name>
</gene>
<dbReference type="OrthoDB" id="10044656at2759"/>
<reference evidence="3" key="1">
    <citation type="submission" date="2021-02" db="EMBL/GenBank/DDBJ databases">
        <authorList>
            <person name="Nowell W R."/>
        </authorList>
    </citation>
    <scope>NUCLEOTIDE SEQUENCE</scope>
</reference>
<dbReference type="Proteomes" id="UP000681722">
    <property type="component" value="Unassembled WGS sequence"/>
</dbReference>
<dbReference type="EMBL" id="CAJOBA010000003">
    <property type="protein sequence ID" value="CAF3492696.1"/>
    <property type="molecule type" value="Genomic_DNA"/>
</dbReference>
<evidence type="ECO:0000256" key="1">
    <source>
        <dbReference type="SAM" id="Phobius"/>
    </source>
</evidence>
<evidence type="ECO:0000313" key="3">
    <source>
        <dbReference type="EMBL" id="CAF0791862.1"/>
    </source>
</evidence>
<comment type="caution">
    <text evidence="3">The sequence shown here is derived from an EMBL/GenBank/DDBJ whole genome shotgun (WGS) entry which is preliminary data.</text>
</comment>
<evidence type="ECO:0000313" key="6">
    <source>
        <dbReference type="Proteomes" id="UP000663829"/>
    </source>
</evidence>
<dbReference type="EMBL" id="CAJNOK010000003">
    <property type="protein sequence ID" value="CAF0721323.1"/>
    <property type="molecule type" value="Genomic_DNA"/>
</dbReference>
<feature type="transmembrane region" description="Helical" evidence="1">
    <location>
        <begin position="13"/>
        <end position="34"/>
    </location>
</feature>
<sequence>MFYLYSIDTSTKFYYFISLLPFIWFSTTLNKVVYSYSVYSPSSKLKQQSLNHIENDYTPTCKHHAIAIDQAHYGEYGRKKRFFLFPEIKQWKNDWRYIYNPSEIRFWISNFYPNKISTNILKTYIRKIVYHINEVLDDDQQIRIKEATNAGDANFNIAFFKYHICPKNDPEAQWNNVTMKWPIDIYTEEVAFENQYRAHGGIRLGENGSNSTKNNIAITKFNAKHTFIYTEDYLSDPILNHCDANENCKLDLYWALLHESLHGFGIEHTANHDSPQLPNLDMKAVMHVTIFRVMCHDDIRAIRKVYGYTVIREHAKYDDTCRRDFPLSKREMLMQKIKKSLFLFILISIMISFLVFILTIIYILCRNTSCCEFKTSKGNQKTKSEQSSLRYVENAHQSAPEQGARAFLWHDELF</sequence>
<keyword evidence="1" id="KW-1133">Transmembrane helix</keyword>
<dbReference type="SUPFAM" id="SSF55486">
    <property type="entry name" value="Metalloproteases ('zincins'), catalytic domain"/>
    <property type="match status" value="1"/>
</dbReference>
<dbReference type="Proteomes" id="UP000682733">
    <property type="component" value="Unassembled WGS sequence"/>
</dbReference>
<dbReference type="InterPro" id="IPR024079">
    <property type="entry name" value="MetalloPept_cat_dom_sf"/>
</dbReference>
<keyword evidence="1" id="KW-0472">Membrane</keyword>
<dbReference type="Proteomes" id="UP000663829">
    <property type="component" value="Unassembled WGS sequence"/>
</dbReference>
<dbReference type="EMBL" id="CAJNOQ010000357">
    <property type="protein sequence ID" value="CAF0791862.1"/>
    <property type="molecule type" value="Genomic_DNA"/>
</dbReference>